<evidence type="ECO:0008006" key="4">
    <source>
        <dbReference type="Google" id="ProtNLM"/>
    </source>
</evidence>
<sequence>MSTPGDGAPGDGTPGDGADGVLAIAEELYGLPLGDFTPARDARARELKGDPRQAAVKGLRKPSTAAWVVDLLVRYETEQVDQVLAVGAALREAQQGMDAAALRELTRQRRQLTAAVTTRARALARSHGLRVTDAVAVQVEATLTAAMVDPGAAQAVRSGLLVSALSATGVGAVDAAAAVALPEALGFEASALAEPPPVPLHAVPDLPDTRALDGAREALAEAEAAEREARAERDRAQEEVDRLRARALQASSELDELRRRLAELEEDAQETDDALADAEDTRDTAEESLARAEESLDVAQKSVVRLERSLNEE</sequence>
<reference evidence="2 3" key="1">
    <citation type="submission" date="2024-07" db="EMBL/GenBank/DDBJ databases">
        <authorList>
            <person name="Lee S."/>
            <person name="Kang M."/>
        </authorList>
    </citation>
    <scope>NUCLEOTIDE SEQUENCE [LARGE SCALE GENOMIC DNA]</scope>
    <source>
        <strain evidence="2 3">DS6</strain>
    </source>
</reference>
<comment type="caution">
    <text evidence="2">The sequence shown here is derived from an EMBL/GenBank/DDBJ whole genome shotgun (WGS) entry which is preliminary data.</text>
</comment>
<feature type="region of interest" description="Disordered" evidence="1">
    <location>
        <begin position="259"/>
        <end position="313"/>
    </location>
</feature>
<gene>
    <name evidence="2" type="ORF">AB3X52_07450</name>
</gene>
<accession>A0ABV3SWX6</accession>
<feature type="compositionally biased region" description="Basic and acidic residues" evidence="1">
    <location>
        <begin position="279"/>
        <end position="294"/>
    </location>
</feature>
<feature type="compositionally biased region" description="Basic and acidic residues" evidence="1">
    <location>
        <begin position="304"/>
        <end position="313"/>
    </location>
</feature>
<evidence type="ECO:0000256" key="1">
    <source>
        <dbReference type="SAM" id="MobiDB-lite"/>
    </source>
</evidence>
<protein>
    <recommendedName>
        <fullName evidence="4">Transposase</fullName>
    </recommendedName>
</protein>
<evidence type="ECO:0000313" key="3">
    <source>
        <dbReference type="Proteomes" id="UP001556631"/>
    </source>
</evidence>
<keyword evidence="3" id="KW-1185">Reference proteome</keyword>
<dbReference type="RefSeq" id="WP_367992838.1">
    <property type="nucleotide sequence ID" value="NZ_JBFPJR010000010.1"/>
</dbReference>
<dbReference type="Proteomes" id="UP001556631">
    <property type="component" value="Unassembled WGS sequence"/>
</dbReference>
<evidence type="ECO:0000313" key="2">
    <source>
        <dbReference type="EMBL" id="MEX0427447.1"/>
    </source>
</evidence>
<name>A0ABV3SWX6_9ACTN</name>
<dbReference type="EMBL" id="JBFPJR010000010">
    <property type="protein sequence ID" value="MEX0427447.1"/>
    <property type="molecule type" value="Genomic_DNA"/>
</dbReference>
<feature type="compositionally biased region" description="Acidic residues" evidence="1">
    <location>
        <begin position="264"/>
        <end position="278"/>
    </location>
</feature>
<organism evidence="2 3">
    <name type="scientific">Nocardioides eburneus</name>
    <dbReference type="NCBI Taxonomy" id="3231482"/>
    <lineage>
        <taxon>Bacteria</taxon>
        <taxon>Bacillati</taxon>
        <taxon>Actinomycetota</taxon>
        <taxon>Actinomycetes</taxon>
        <taxon>Propionibacteriales</taxon>
        <taxon>Nocardioidaceae</taxon>
        <taxon>Nocardioides</taxon>
    </lineage>
</organism>
<proteinExistence type="predicted"/>